<feature type="non-terminal residue" evidence="1">
    <location>
        <position position="64"/>
    </location>
</feature>
<organism evidence="1 2">
    <name type="scientific">Araneus ventricosus</name>
    <name type="common">Orbweaver spider</name>
    <name type="synonym">Epeira ventricosa</name>
    <dbReference type="NCBI Taxonomy" id="182803"/>
    <lineage>
        <taxon>Eukaryota</taxon>
        <taxon>Metazoa</taxon>
        <taxon>Ecdysozoa</taxon>
        <taxon>Arthropoda</taxon>
        <taxon>Chelicerata</taxon>
        <taxon>Arachnida</taxon>
        <taxon>Araneae</taxon>
        <taxon>Araneomorphae</taxon>
        <taxon>Entelegynae</taxon>
        <taxon>Araneoidea</taxon>
        <taxon>Araneidae</taxon>
        <taxon>Araneus</taxon>
    </lineage>
</organism>
<evidence type="ECO:0000313" key="2">
    <source>
        <dbReference type="Proteomes" id="UP000499080"/>
    </source>
</evidence>
<proteinExistence type="predicted"/>
<evidence type="ECO:0000313" key="1">
    <source>
        <dbReference type="EMBL" id="GBN77217.1"/>
    </source>
</evidence>
<reference evidence="1 2" key="1">
    <citation type="journal article" date="2019" name="Sci. Rep.">
        <title>Orb-weaving spider Araneus ventricosus genome elucidates the spidroin gene catalogue.</title>
        <authorList>
            <person name="Kono N."/>
            <person name="Nakamura H."/>
            <person name="Ohtoshi R."/>
            <person name="Moran D.A.P."/>
            <person name="Shinohara A."/>
            <person name="Yoshida Y."/>
            <person name="Fujiwara M."/>
            <person name="Mori M."/>
            <person name="Tomita M."/>
            <person name="Arakawa K."/>
        </authorList>
    </citation>
    <scope>NUCLEOTIDE SEQUENCE [LARGE SCALE GENOMIC DNA]</scope>
</reference>
<protein>
    <submittedName>
        <fullName evidence="1">Uncharacterized protein</fullName>
    </submittedName>
</protein>
<dbReference type="EMBL" id="BGPR01017760">
    <property type="protein sequence ID" value="GBN77217.1"/>
    <property type="molecule type" value="Genomic_DNA"/>
</dbReference>
<sequence length="64" mass="6992">MVKRIPGCEACEEDKLVATDDSEEITDQEILETVLKSNAILIEEPEVGVAENRVSADGGFRAKE</sequence>
<dbReference type="Proteomes" id="UP000499080">
    <property type="component" value="Unassembled WGS sequence"/>
</dbReference>
<dbReference type="AlphaFoldDB" id="A0A4Y2RN33"/>
<accession>A0A4Y2RN33</accession>
<dbReference type="OrthoDB" id="6753532at2759"/>
<name>A0A4Y2RN33_ARAVE</name>
<comment type="caution">
    <text evidence="1">The sequence shown here is derived from an EMBL/GenBank/DDBJ whole genome shotgun (WGS) entry which is preliminary data.</text>
</comment>
<keyword evidence="2" id="KW-1185">Reference proteome</keyword>
<gene>
    <name evidence="1" type="ORF">AVEN_113046_1</name>
</gene>